<evidence type="ECO:0000256" key="1">
    <source>
        <dbReference type="SAM" id="MobiDB-lite"/>
    </source>
</evidence>
<organism evidence="4 5">
    <name type="scientific">Coprinopsis cinerea (strain Okayama-7 / 130 / ATCC MYA-4618 / FGSC 9003)</name>
    <name type="common">Inky cap fungus</name>
    <name type="synonym">Hormographiella aspergillata</name>
    <dbReference type="NCBI Taxonomy" id="240176"/>
    <lineage>
        <taxon>Eukaryota</taxon>
        <taxon>Fungi</taxon>
        <taxon>Dikarya</taxon>
        <taxon>Basidiomycota</taxon>
        <taxon>Agaricomycotina</taxon>
        <taxon>Agaricomycetes</taxon>
        <taxon>Agaricomycetidae</taxon>
        <taxon>Agaricales</taxon>
        <taxon>Agaricineae</taxon>
        <taxon>Psathyrellaceae</taxon>
        <taxon>Coprinopsis</taxon>
    </lineage>
</organism>
<evidence type="ECO:0000256" key="2">
    <source>
        <dbReference type="SAM" id="SignalP"/>
    </source>
</evidence>
<evidence type="ECO:0000313" key="5">
    <source>
        <dbReference type="Proteomes" id="UP000001861"/>
    </source>
</evidence>
<dbReference type="Proteomes" id="UP000001861">
    <property type="component" value="Unassembled WGS sequence"/>
</dbReference>
<dbReference type="InterPro" id="IPR037401">
    <property type="entry name" value="SnoaL-like"/>
</dbReference>
<dbReference type="InterPro" id="IPR032710">
    <property type="entry name" value="NTF2-like_dom_sf"/>
</dbReference>
<feature type="compositionally biased region" description="Basic and acidic residues" evidence="1">
    <location>
        <begin position="22"/>
        <end position="42"/>
    </location>
</feature>
<name>A8N709_COPC7</name>
<proteinExistence type="predicted"/>
<comment type="caution">
    <text evidence="4">The sequence shown here is derived from an EMBL/GenBank/DDBJ whole genome shotgun (WGS) entry which is preliminary data.</text>
</comment>
<dbReference type="KEGG" id="cci:CC1G_06881"/>
<accession>A8N709</accession>
<feature type="domain" description="SnoaL-like" evidence="3">
    <location>
        <begin position="69"/>
        <end position="159"/>
    </location>
</feature>
<dbReference type="RefSeq" id="XP_001830615.1">
    <property type="nucleotide sequence ID" value="XM_001830563.1"/>
</dbReference>
<keyword evidence="2" id="KW-0732">Signal</keyword>
<dbReference type="AlphaFoldDB" id="A8N709"/>
<dbReference type="Pfam" id="PF12680">
    <property type="entry name" value="SnoaL_2"/>
    <property type="match status" value="1"/>
</dbReference>
<dbReference type="InParanoid" id="A8N709"/>
<dbReference type="SUPFAM" id="SSF54427">
    <property type="entry name" value="NTF2-like"/>
    <property type="match status" value="1"/>
</dbReference>
<feature type="chain" id="PRO_5002724027" description="SnoaL-like domain-containing protein" evidence="2">
    <location>
        <begin position="17"/>
        <end position="194"/>
    </location>
</feature>
<dbReference type="Gene3D" id="3.10.450.50">
    <property type="match status" value="1"/>
</dbReference>
<evidence type="ECO:0000313" key="4">
    <source>
        <dbReference type="EMBL" id="EAU91246.1"/>
    </source>
</evidence>
<gene>
    <name evidence="4" type="ORF">CC1G_06881</name>
</gene>
<feature type="region of interest" description="Disordered" evidence="1">
    <location>
        <begin position="18"/>
        <end position="65"/>
    </location>
</feature>
<dbReference type="GeneID" id="6007060"/>
<keyword evidence="5" id="KW-1185">Reference proteome</keyword>
<evidence type="ECO:0000259" key="3">
    <source>
        <dbReference type="Pfam" id="PF12680"/>
    </source>
</evidence>
<dbReference type="VEuPathDB" id="FungiDB:CC1G_06881"/>
<reference evidence="4 5" key="1">
    <citation type="journal article" date="2010" name="Proc. Natl. Acad. Sci. U.S.A.">
        <title>Insights into evolution of multicellular fungi from the assembled chromosomes of the mushroom Coprinopsis cinerea (Coprinus cinereus).</title>
        <authorList>
            <person name="Stajich J.E."/>
            <person name="Wilke S.K."/>
            <person name="Ahren D."/>
            <person name="Au C.H."/>
            <person name="Birren B.W."/>
            <person name="Borodovsky M."/>
            <person name="Burns C."/>
            <person name="Canback B."/>
            <person name="Casselton L.A."/>
            <person name="Cheng C.K."/>
            <person name="Deng J."/>
            <person name="Dietrich F.S."/>
            <person name="Fargo D.C."/>
            <person name="Farman M.L."/>
            <person name="Gathman A.C."/>
            <person name="Goldberg J."/>
            <person name="Guigo R."/>
            <person name="Hoegger P.J."/>
            <person name="Hooker J.B."/>
            <person name="Huggins A."/>
            <person name="James T.Y."/>
            <person name="Kamada T."/>
            <person name="Kilaru S."/>
            <person name="Kodira C."/>
            <person name="Kues U."/>
            <person name="Kupfer D."/>
            <person name="Kwan H.S."/>
            <person name="Lomsadze A."/>
            <person name="Li W."/>
            <person name="Lilly W.W."/>
            <person name="Ma L.J."/>
            <person name="Mackey A.J."/>
            <person name="Manning G."/>
            <person name="Martin F."/>
            <person name="Muraguchi H."/>
            <person name="Natvig D.O."/>
            <person name="Palmerini H."/>
            <person name="Ramesh M.A."/>
            <person name="Rehmeyer C.J."/>
            <person name="Roe B.A."/>
            <person name="Shenoy N."/>
            <person name="Stanke M."/>
            <person name="Ter-Hovhannisyan V."/>
            <person name="Tunlid A."/>
            <person name="Velagapudi R."/>
            <person name="Vision T.J."/>
            <person name="Zeng Q."/>
            <person name="Zolan M.E."/>
            <person name="Pukkila P.J."/>
        </authorList>
    </citation>
    <scope>NUCLEOTIDE SEQUENCE [LARGE SCALE GENOMIC DNA]</scope>
    <source>
        <strain evidence="5">Okayama-7 / 130 / ATCC MYA-4618 / FGSC 9003</strain>
    </source>
</reference>
<sequence length="194" mass="21899">MVLFFLLTPVLNPLLNSPTSPVRDRPLSGRKPAERASRREYYSDPCADSAATSTQPPRPHGQPGEKWFTEMYASLDGRDPGYFDTYIGENATIIFANSPPIIGKDAIRRFINWEYTATKKILRKVHRVVVVKDMTISQGEVVYTFQEGDEITVQVVVIAEKAPEEKRLNNTLRVYGDFTVALWEAASIMFKVGK</sequence>
<dbReference type="EMBL" id="AACS02000003">
    <property type="protein sequence ID" value="EAU91246.1"/>
    <property type="molecule type" value="Genomic_DNA"/>
</dbReference>
<protein>
    <recommendedName>
        <fullName evidence="3">SnoaL-like domain-containing protein</fullName>
    </recommendedName>
</protein>
<feature type="signal peptide" evidence="2">
    <location>
        <begin position="1"/>
        <end position="16"/>
    </location>
</feature>